<dbReference type="Pfam" id="PF13456">
    <property type="entry name" value="RVT_3"/>
    <property type="match status" value="1"/>
</dbReference>
<dbReference type="GO" id="GO:0004523">
    <property type="term" value="F:RNA-DNA hybrid ribonuclease activity"/>
    <property type="evidence" value="ECO:0007669"/>
    <property type="project" value="InterPro"/>
</dbReference>
<organism evidence="3 4">
    <name type="scientific">Lithocarpus litseifolius</name>
    <dbReference type="NCBI Taxonomy" id="425828"/>
    <lineage>
        <taxon>Eukaryota</taxon>
        <taxon>Viridiplantae</taxon>
        <taxon>Streptophyta</taxon>
        <taxon>Embryophyta</taxon>
        <taxon>Tracheophyta</taxon>
        <taxon>Spermatophyta</taxon>
        <taxon>Magnoliopsida</taxon>
        <taxon>eudicotyledons</taxon>
        <taxon>Gunneridae</taxon>
        <taxon>Pentapetalae</taxon>
        <taxon>rosids</taxon>
        <taxon>fabids</taxon>
        <taxon>Fagales</taxon>
        <taxon>Fagaceae</taxon>
        <taxon>Lithocarpus</taxon>
    </lineage>
</organism>
<evidence type="ECO:0000259" key="2">
    <source>
        <dbReference type="Pfam" id="PF13966"/>
    </source>
</evidence>
<protein>
    <recommendedName>
        <fullName evidence="5">RNase H type-1 domain-containing protein</fullName>
    </recommendedName>
</protein>
<evidence type="ECO:0000313" key="3">
    <source>
        <dbReference type="EMBL" id="KAK9995776.1"/>
    </source>
</evidence>
<dbReference type="Gene3D" id="3.30.420.10">
    <property type="entry name" value="Ribonuclease H-like superfamily/Ribonuclease H"/>
    <property type="match status" value="1"/>
</dbReference>
<feature type="domain" description="Reverse transcriptase zinc-binding" evidence="2">
    <location>
        <begin position="99"/>
        <end position="184"/>
    </location>
</feature>
<proteinExistence type="predicted"/>
<dbReference type="InterPro" id="IPR053151">
    <property type="entry name" value="RNase_H-like"/>
</dbReference>
<comment type="caution">
    <text evidence="3">The sequence shown here is derived from an EMBL/GenBank/DDBJ whole genome shotgun (WGS) entry which is preliminary data.</text>
</comment>
<dbReference type="InterPro" id="IPR012337">
    <property type="entry name" value="RNaseH-like_sf"/>
</dbReference>
<evidence type="ECO:0000313" key="4">
    <source>
        <dbReference type="Proteomes" id="UP001459277"/>
    </source>
</evidence>
<gene>
    <name evidence="3" type="ORF">SO802_020462</name>
</gene>
<evidence type="ECO:0008006" key="5">
    <source>
        <dbReference type="Google" id="ProtNLM"/>
    </source>
</evidence>
<dbReference type="PANTHER" id="PTHR47723:SF19">
    <property type="entry name" value="POLYNUCLEOTIDYL TRANSFERASE, RIBONUCLEASE H-LIKE SUPERFAMILY PROTEIN"/>
    <property type="match status" value="1"/>
</dbReference>
<dbReference type="InterPro" id="IPR002156">
    <property type="entry name" value="RNaseH_domain"/>
</dbReference>
<dbReference type="PANTHER" id="PTHR47723">
    <property type="entry name" value="OS05G0353850 PROTEIN"/>
    <property type="match status" value="1"/>
</dbReference>
<dbReference type="SUPFAM" id="SSF53098">
    <property type="entry name" value="Ribonuclease H-like"/>
    <property type="match status" value="1"/>
</dbReference>
<feature type="domain" description="RNase H type-1" evidence="1">
    <location>
        <begin position="222"/>
        <end position="328"/>
    </location>
</feature>
<sequence length="329" mass="37497">METFSKGSRWMVGRESNLKVWHSNWTSKGPLRNMIQGPLTWEANQLEIREFLVDTGWDWSKIPFELPLDIKQVIQATPISLTGRGKDVLAWSESPQGKFDLKSAYKLAEGFDAESKFESKWIWKADMLPRIKYFLWQCAHNSIGVKACLARRGVVEEVNCPICQEEAETLLHALRDCSRVRLVWRKLGVKRIHCAAFPRALTHKSIQRIRWERPLGGWKKLNTNSSVIESSGMAGCRGVVRDEEGIWIASFTRRIGVTASFEAELWGLKDGLMLCSNLNISSLVVELDAKAIVDALLNADYVNNAISLILDDCRLLMTRFSRLQVNHCY</sequence>
<dbReference type="GO" id="GO:0003676">
    <property type="term" value="F:nucleic acid binding"/>
    <property type="evidence" value="ECO:0007669"/>
    <property type="project" value="InterPro"/>
</dbReference>
<dbReference type="EMBL" id="JAZDWU010000007">
    <property type="protein sequence ID" value="KAK9995776.1"/>
    <property type="molecule type" value="Genomic_DNA"/>
</dbReference>
<accession>A0AAW2CBW3</accession>
<evidence type="ECO:0000259" key="1">
    <source>
        <dbReference type="Pfam" id="PF13456"/>
    </source>
</evidence>
<dbReference type="InterPro" id="IPR044730">
    <property type="entry name" value="RNase_H-like_dom_plant"/>
</dbReference>
<reference evidence="3 4" key="1">
    <citation type="submission" date="2024-01" db="EMBL/GenBank/DDBJ databases">
        <title>A telomere-to-telomere, gap-free genome of sweet tea (Lithocarpus litseifolius).</title>
        <authorList>
            <person name="Zhou J."/>
        </authorList>
    </citation>
    <scope>NUCLEOTIDE SEQUENCE [LARGE SCALE GENOMIC DNA]</scope>
    <source>
        <strain evidence="3">Zhou-2022a</strain>
        <tissue evidence="3">Leaf</tissue>
    </source>
</reference>
<dbReference type="Proteomes" id="UP001459277">
    <property type="component" value="Unassembled WGS sequence"/>
</dbReference>
<dbReference type="AlphaFoldDB" id="A0AAW2CBW3"/>
<dbReference type="Pfam" id="PF13966">
    <property type="entry name" value="zf-RVT"/>
    <property type="match status" value="1"/>
</dbReference>
<dbReference type="CDD" id="cd06222">
    <property type="entry name" value="RNase_H_like"/>
    <property type="match status" value="1"/>
</dbReference>
<dbReference type="InterPro" id="IPR026960">
    <property type="entry name" value="RVT-Znf"/>
</dbReference>
<name>A0AAW2CBW3_9ROSI</name>
<dbReference type="InterPro" id="IPR036397">
    <property type="entry name" value="RNaseH_sf"/>
</dbReference>
<keyword evidence="4" id="KW-1185">Reference proteome</keyword>